<organism evidence="1 2">
    <name type="scientific">Meloidogyne enterolobii</name>
    <name type="common">Root-knot nematode worm</name>
    <name type="synonym">Meloidogyne mayaguensis</name>
    <dbReference type="NCBI Taxonomy" id="390850"/>
    <lineage>
        <taxon>Eukaryota</taxon>
        <taxon>Metazoa</taxon>
        <taxon>Ecdysozoa</taxon>
        <taxon>Nematoda</taxon>
        <taxon>Chromadorea</taxon>
        <taxon>Rhabditida</taxon>
        <taxon>Tylenchina</taxon>
        <taxon>Tylenchomorpha</taxon>
        <taxon>Tylenchoidea</taxon>
        <taxon>Meloidogynidae</taxon>
        <taxon>Meloidogyninae</taxon>
        <taxon>Meloidogyne</taxon>
    </lineage>
</organism>
<protein>
    <submittedName>
        <fullName evidence="1">Uncharacterized protein</fullName>
    </submittedName>
</protein>
<dbReference type="Proteomes" id="UP001497535">
    <property type="component" value="Unassembled WGS sequence"/>
</dbReference>
<sequence length="824" mass="93668">MVLQSDSVGLCQVKGFLLSEDTTTTSLLQSSQLAMGDAPTIRCPEGTRVVALCKRGAIQIGSLSASYFEGTIAVFFDNGIDAYVKPTDIRLMFNQPLDDNQKFQPRLAFKNVVNSTRAEFIRHYLACYPDWPLIQLKKTENMQRILAIRNGLNDSAFVLDVDRQLALLRFPGMNKAAWPSIQSNVVKNIKDCVNMPTMMNGYIEEILYVFQLLPFQQIIINILLKITKILNNIYLGPLVRTGRKMGQFEMAHPLNSVDLYKSFQIMQEIRHQTARKSSKQQSIELPPMQTRSSGTLSKRKQLTSNVQEERIVIPKWIRPKNFHKSSGNGTTRLTCSPVCLSSIKVTKYPDRYHSPYSIPLLNGWARLTLNLACDSNTKSSVKKYFTVKKKIVYKTPCGIQLSFIEQIAEYLQLTKQQNLSIDMFTFDSQVKPEIRIKLANVVLEDFTSGQEAIPIPLVNAVENAPLPDMIYRPRRTGIKRMEPGKSGNKLVEESISPFFCTGCTCIDDCTSDNCECRQLTIEAQNQLSESLKIPKSSPKGYNHRRLENKHISGIYECNSNCKCNRLTCFNRVVQQDLQIPLSMFMTADKGWGVRTLVDIPEGTFVCTYAGELIDEEVADSLQNDIYFADLDLIDVVEREKRQQGIDYITDEGYGDDEVSETQKSRNVSEIDLTYEDDDEAFVEPSTSQQLEENEPISEMDDQLRAIGVLKEPNVQKINKKKKVKPWKDKEFQDYFGKNFLFVVDAAKTGNIGRFLNHSCEPNCQIQHCLVDTHDLRFPWCAFFTTKFVKAGQEITWDYMYEIGSVANKVILCSCGSNNCRGRLL</sequence>
<reference evidence="1" key="1">
    <citation type="submission" date="2023-11" db="EMBL/GenBank/DDBJ databases">
        <authorList>
            <person name="Poullet M."/>
        </authorList>
    </citation>
    <scope>NUCLEOTIDE SEQUENCE</scope>
    <source>
        <strain evidence="1">E1834</strain>
    </source>
</reference>
<proteinExistence type="predicted"/>
<evidence type="ECO:0000313" key="2">
    <source>
        <dbReference type="Proteomes" id="UP001497535"/>
    </source>
</evidence>
<comment type="caution">
    <text evidence="1">The sequence shown here is derived from an EMBL/GenBank/DDBJ whole genome shotgun (WGS) entry which is preliminary data.</text>
</comment>
<keyword evidence="2" id="KW-1185">Reference proteome</keyword>
<accession>A0ACB1AI70</accession>
<name>A0ACB1AI70_MELEN</name>
<gene>
    <name evidence="1" type="ORF">MENTE1834_LOCUS39091</name>
</gene>
<dbReference type="EMBL" id="CAVMJV010000087">
    <property type="protein sequence ID" value="CAK5091257.1"/>
    <property type="molecule type" value="Genomic_DNA"/>
</dbReference>
<evidence type="ECO:0000313" key="1">
    <source>
        <dbReference type="EMBL" id="CAK5091257.1"/>
    </source>
</evidence>